<dbReference type="Pfam" id="PF00033">
    <property type="entry name" value="Cytochrome_B"/>
    <property type="match status" value="1"/>
</dbReference>
<geneLocation type="mitochondrion" evidence="20"/>
<evidence type="ECO:0000256" key="11">
    <source>
        <dbReference type="ARBA" id="ARBA00023004"/>
    </source>
</evidence>
<comment type="cofactor">
    <cofactor evidence="16">
        <name>heme</name>
        <dbReference type="ChEBI" id="CHEBI:30413"/>
    </cofactor>
    <text evidence="16">Binds 2 heme groups non-covalently.</text>
</comment>
<reference evidence="20" key="1">
    <citation type="journal article" date="2021" name="Genome Biol. Evol.">
        <title>Genomic rearrangements and sequence evolution across brown algal organelles.</title>
        <authorList>
            <person name="Starko S."/>
            <person name="Bringloe T.T."/>
            <person name="Gomez M.S."/>
            <person name="Darby H."/>
            <person name="Graham S.W."/>
            <person name="Martone P.T."/>
        </authorList>
    </citation>
    <scope>NUCLEOTIDE SEQUENCE</scope>
</reference>
<keyword evidence="4 16" id="KW-0349">Heme</keyword>
<feature type="domain" description="Cytochrome b/b6 N-terminal region profile" evidence="18">
    <location>
        <begin position="1"/>
        <end position="211"/>
    </location>
</feature>
<evidence type="ECO:0000256" key="7">
    <source>
        <dbReference type="ARBA" id="ARBA00022723"/>
    </source>
</evidence>
<dbReference type="GO" id="GO:0005743">
    <property type="term" value="C:mitochondrial inner membrane"/>
    <property type="evidence" value="ECO:0007669"/>
    <property type="project" value="UniProtKB-SubCell"/>
</dbReference>
<keyword evidence="6 17" id="KW-0812">Transmembrane</keyword>
<dbReference type="Gene3D" id="1.20.810.10">
    <property type="entry name" value="Cytochrome Bc1 Complex, Chain C"/>
    <property type="match status" value="1"/>
</dbReference>
<feature type="transmembrane region" description="Helical" evidence="17">
    <location>
        <begin position="322"/>
        <end position="342"/>
    </location>
</feature>
<dbReference type="InterPro" id="IPR048259">
    <property type="entry name" value="Cytochrome_b_N_euk/bac"/>
</dbReference>
<feature type="binding site" description="axial binding residue" evidence="16">
    <location>
        <position position="96"/>
    </location>
    <ligand>
        <name>heme b</name>
        <dbReference type="ChEBI" id="CHEBI:60344"/>
        <label>b566</label>
    </ligand>
    <ligandPart>
        <name>Fe</name>
        <dbReference type="ChEBI" id="CHEBI:18248"/>
    </ligandPart>
</feature>
<evidence type="ECO:0000313" key="20">
    <source>
        <dbReference type="EMBL" id="QWK44962.1"/>
    </source>
</evidence>
<dbReference type="GO" id="GO:0045275">
    <property type="term" value="C:respiratory chain complex III"/>
    <property type="evidence" value="ECO:0007669"/>
    <property type="project" value="InterPro"/>
</dbReference>
<dbReference type="Pfam" id="PF00032">
    <property type="entry name" value="Cytochrom_B_C"/>
    <property type="match status" value="1"/>
</dbReference>
<dbReference type="InterPro" id="IPR005798">
    <property type="entry name" value="Cyt_b/b6_C"/>
</dbReference>
<feature type="transmembrane region" description="Helical" evidence="17">
    <location>
        <begin position="362"/>
        <end position="381"/>
    </location>
</feature>
<evidence type="ECO:0000256" key="5">
    <source>
        <dbReference type="ARBA" id="ARBA00022660"/>
    </source>
</evidence>
<feature type="transmembrane region" description="Helical" evidence="17">
    <location>
        <begin position="293"/>
        <end position="310"/>
    </location>
</feature>
<organism evidence="20">
    <name type="scientific">Protohalopteris sp</name>
    <dbReference type="NCBI Taxonomy" id="2843287"/>
    <lineage>
        <taxon>Eukaryota</taxon>
        <taxon>Sar</taxon>
        <taxon>Stramenopiles</taxon>
        <taxon>Ochrophyta</taxon>
        <taxon>PX clade</taxon>
        <taxon>Phaeophyceae</taxon>
        <taxon>Sphacelariales</taxon>
        <taxon>Stypocaulaceae</taxon>
        <taxon>Protohalopteris</taxon>
    </lineage>
</organism>
<dbReference type="GO" id="GO:0008121">
    <property type="term" value="F:quinol-cytochrome-c reductase activity"/>
    <property type="evidence" value="ECO:0007669"/>
    <property type="project" value="InterPro"/>
</dbReference>
<keyword evidence="5 17" id="KW-0679">Respiratory chain</keyword>
<dbReference type="PROSITE" id="PS51003">
    <property type="entry name" value="CYTB_CTER"/>
    <property type="match status" value="1"/>
</dbReference>
<evidence type="ECO:0000259" key="19">
    <source>
        <dbReference type="PROSITE" id="PS51003"/>
    </source>
</evidence>
<evidence type="ECO:0000256" key="17">
    <source>
        <dbReference type="RuleBase" id="RU362117"/>
    </source>
</evidence>
<comment type="similarity">
    <text evidence="17">Belongs to the cytochrome b family.</text>
</comment>
<comment type="subcellular location">
    <subcellularLocation>
        <location evidence="1">Mitochondrion inner membrane</location>
        <topology evidence="1">Multi-pass membrane protein</topology>
    </subcellularLocation>
</comment>
<keyword evidence="7 16" id="KW-0479">Metal-binding</keyword>
<dbReference type="GO" id="GO:0046872">
    <property type="term" value="F:metal ion binding"/>
    <property type="evidence" value="ECO:0007669"/>
    <property type="project" value="UniProtKB-UniRule"/>
</dbReference>
<sequence>MLRWNTNSLVSWVDSHIIDYPTAMNLNYAWSFGSAAGFCLGIQIFTGAFLAMWYIPDIRYAFNSIQYIMRIPMYGWLIRYLHTNGTSFFFIVVYCHIFRGFYYGSFMDPRKHLWWSGCLLYVLMMATAFIGYVLPWGAMSFWGLTVITSMVTIIPYKLGKGILIWIWGAYVINKRTLKRFFSLHYILPFIILGLVFVHLGLLHKDGSNNPLGIKEKLSSVNFYPYFYVKDFLSFFILLTVLTVFVFYIPRLLGDDPINYIRPDPIKTPKHIVPEWYFLAFYGILRSIPHKLAGILIMAGAVVAIFIYPLLNSSKVRSGLFRPIYAALLWFFLSNFILLSWSGTLPELSPVHSPTMHDCFKKWSIIFSVNYFLFFILFGFIGKIEHYLSTYKVKE</sequence>
<dbReference type="CDD" id="cd00284">
    <property type="entry name" value="Cytochrome_b_N"/>
    <property type="match status" value="1"/>
</dbReference>
<feature type="binding site" description="axial binding residue" evidence="16">
    <location>
        <position position="82"/>
    </location>
    <ligand>
        <name>heme b</name>
        <dbReference type="ChEBI" id="CHEBI:60344"/>
        <label>b562</label>
    </ligand>
    <ligandPart>
        <name>Fe</name>
        <dbReference type="ChEBI" id="CHEBI:18248"/>
    </ligandPart>
</feature>
<feature type="domain" description="Cytochrome b/b6 C-terminal region profile" evidence="19">
    <location>
        <begin position="212"/>
        <end position="391"/>
    </location>
</feature>
<evidence type="ECO:0000256" key="4">
    <source>
        <dbReference type="ARBA" id="ARBA00022617"/>
    </source>
</evidence>
<evidence type="ECO:0000256" key="6">
    <source>
        <dbReference type="ARBA" id="ARBA00022692"/>
    </source>
</evidence>
<feature type="transmembrane region" description="Helical" evidence="17">
    <location>
        <begin position="180"/>
        <end position="201"/>
    </location>
</feature>
<evidence type="ECO:0000256" key="14">
    <source>
        <dbReference type="ARBA" id="ARBA00023136"/>
    </source>
</evidence>
<keyword evidence="14 17" id="KW-0472">Membrane</keyword>
<dbReference type="InterPro" id="IPR027387">
    <property type="entry name" value="Cytb/b6-like_sf"/>
</dbReference>
<evidence type="ECO:0000256" key="2">
    <source>
        <dbReference type="ARBA" id="ARBA00013531"/>
    </source>
</evidence>
<keyword evidence="12" id="KW-0793">Thylakoid</keyword>
<dbReference type="InterPro" id="IPR030689">
    <property type="entry name" value="Cytochrome_b"/>
</dbReference>
<dbReference type="PANTHER" id="PTHR19271">
    <property type="entry name" value="CYTOCHROME B"/>
    <property type="match status" value="1"/>
</dbReference>
<evidence type="ECO:0000256" key="12">
    <source>
        <dbReference type="ARBA" id="ARBA00023078"/>
    </source>
</evidence>
<dbReference type="GO" id="GO:0016491">
    <property type="term" value="F:oxidoreductase activity"/>
    <property type="evidence" value="ECO:0007669"/>
    <property type="project" value="UniProtKB-UniRule"/>
</dbReference>
<feature type="binding site" description="axial binding residue" evidence="16">
    <location>
        <position position="184"/>
    </location>
    <ligand>
        <name>heme b</name>
        <dbReference type="ChEBI" id="CHEBI:60344"/>
        <label>b562</label>
    </ligand>
    <ligandPart>
        <name>Fe</name>
        <dbReference type="ChEBI" id="CHEBI:18248"/>
    </ligandPart>
</feature>
<evidence type="ECO:0000256" key="15">
    <source>
        <dbReference type="PIRSR" id="PIRSR038885-1"/>
    </source>
</evidence>
<dbReference type="InterPro" id="IPR005797">
    <property type="entry name" value="Cyt_b/b6_N"/>
</dbReference>
<evidence type="ECO:0000256" key="10">
    <source>
        <dbReference type="ARBA" id="ARBA00022989"/>
    </source>
</evidence>
<dbReference type="InterPro" id="IPR016174">
    <property type="entry name" value="Di-haem_cyt_TM"/>
</dbReference>
<feature type="transmembrane region" description="Helical" evidence="17">
    <location>
        <begin position="113"/>
        <end position="134"/>
    </location>
</feature>
<evidence type="ECO:0000256" key="1">
    <source>
        <dbReference type="ARBA" id="ARBA00004448"/>
    </source>
</evidence>
<accession>A0A8F0FDK0</accession>
<dbReference type="PIRSF" id="PIRSF038885">
    <property type="entry name" value="COB"/>
    <property type="match status" value="1"/>
</dbReference>
<keyword evidence="13 17" id="KW-0496">Mitochondrion</keyword>
<keyword evidence="8" id="KW-0999">Mitochondrion inner membrane</keyword>
<keyword evidence="9 17" id="KW-0249">Electron transport</keyword>
<evidence type="ECO:0000256" key="9">
    <source>
        <dbReference type="ARBA" id="ARBA00022982"/>
    </source>
</evidence>
<comment type="function">
    <text evidence="17">Component of the ubiquinol-cytochrome c reductase complex (complex III or cytochrome b-c1 complex) that is part of the mitochondrial respiratory chain. The b-c1 complex mediates electron transfer from ubiquinol to cytochrome c. Contributes to the generation of a proton gradient across the mitochondrial membrane that is then used for ATP synthesis.</text>
</comment>
<dbReference type="AlphaFoldDB" id="A0A8F0FDK0"/>
<evidence type="ECO:0000256" key="8">
    <source>
        <dbReference type="ARBA" id="ARBA00022792"/>
    </source>
</evidence>
<name>A0A8F0FDK0_9PHAE</name>
<proteinExistence type="inferred from homology"/>
<dbReference type="SUPFAM" id="SSF81648">
    <property type="entry name" value="a domain/subunit of cytochrome bc1 complex (Ubiquinol-cytochrome c reductase)"/>
    <property type="match status" value="1"/>
</dbReference>
<dbReference type="EMBL" id="MZ156064">
    <property type="protein sequence ID" value="QWK44962.1"/>
    <property type="molecule type" value="Genomic_DNA"/>
</dbReference>
<feature type="binding site" description="axial binding residue" evidence="16">
    <location>
        <position position="198"/>
    </location>
    <ligand>
        <name>heme b</name>
        <dbReference type="ChEBI" id="CHEBI:60344"/>
        <label>b566</label>
    </ligand>
    <ligandPart>
        <name>Fe</name>
        <dbReference type="ChEBI" id="CHEBI:18248"/>
    </ligandPart>
</feature>
<evidence type="ECO:0000256" key="16">
    <source>
        <dbReference type="PIRSR" id="PIRSR038885-2"/>
    </source>
</evidence>
<protein>
    <recommendedName>
        <fullName evidence="2 17">Cytochrome b</fullName>
    </recommendedName>
</protein>
<feature type="transmembrane region" description="Helical" evidence="17">
    <location>
        <begin position="231"/>
        <end position="249"/>
    </location>
</feature>
<feature type="transmembrane region" description="Helical" evidence="17">
    <location>
        <begin position="28"/>
        <end position="55"/>
    </location>
</feature>
<keyword evidence="3 17" id="KW-0813">Transport</keyword>
<dbReference type="GO" id="GO:0006122">
    <property type="term" value="P:mitochondrial electron transport, ubiquinol to cytochrome c"/>
    <property type="evidence" value="ECO:0007669"/>
    <property type="project" value="TreeGrafter"/>
</dbReference>
<comment type="cofactor">
    <cofactor evidence="17">
        <name>heme b</name>
        <dbReference type="ChEBI" id="CHEBI:60344"/>
    </cofactor>
    <text evidence="17">Binds 2 heme groups non-covalently.</text>
</comment>
<evidence type="ECO:0000256" key="3">
    <source>
        <dbReference type="ARBA" id="ARBA00022448"/>
    </source>
</evidence>
<evidence type="ECO:0000259" key="18">
    <source>
        <dbReference type="PROSITE" id="PS51002"/>
    </source>
</evidence>
<dbReference type="SUPFAM" id="SSF81342">
    <property type="entry name" value="Transmembrane di-heme cytochromes"/>
    <property type="match status" value="1"/>
</dbReference>
<dbReference type="PROSITE" id="PS51002">
    <property type="entry name" value="CYTB_NTER"/>
    <property type="match status" value="1"/>
</dbReference>
<dbReference type="InterPro" id="IPR036150">
    <property type="entry name" value="Cyt_b/b6_C_sf"/>
</dbReference>
<gene>
    <name evidence="20" type="primary">cob</name>
</gene>
<evidence type="ECO:0000256" key="13">
    <source>
        <dbReference type="ARBA" id="ARBA00023128"/>
    </source>
</evidence>
<keyword evidence="10 17" id="KW-1133">Transmembrane helix</keyword>
<feature type="binding site" evidence="15">
    <location>
        <position position="203"/>
    </location>
    <ligand>
        <name>a ubiquinone</name>
        <dbReference type="ChEBI" id="CHEBI:16389"/>
    </ligand>
</feature>
<keyword evidence="11 16" id="KW-0408">Iron</keyword>
<dbReference type="PANTHER" id="PTHR19271:SF16">
    <property type="entry name" value="CYTOCHROME B"/>
    <property type="match status" value="1"/>
</dbReference>